<protein>
    <submittedName>
        <fullName evidence="1">Uncharacterized protein</fullName>
    </submittedName>
</protein>
<keyword evidence="2" id="KW-1185">Reference proteome</keyword>
<dbReference type="Proteomes" id="UP000299102">
    <property type="component" value="Unassembled WGS sequence"/>
</dbReference>
<name>A0A4C1VEG8_EUMVA</name>
<dbReference type="EMBL" id="BGZK01000331">
    <property type="protein sequence ID" value="GBP37261.1"/>
    <property type="molecule type" value="Genomic_DNA"/>
</dbReference>
<organism evidence="1 2">
    <name type="scientific">Eumeta variegata</name>
    <name type="common">Bagworm moth</name>
    <name type="synonym">Eumeta japonica</name>
    <dbReference type="NCBI Taxonomy" id="151549"/>
    <lineage>
        <taxon>Eukaryota</taxon>
        <taxon>Metazoa</taxon>
        <taxon>Ecdysozoa</taxon>
        <taxon>Arthropoda</taxon>
        <taxon>Hexapoda</taxon>
        <taxon>Insecta</taxon>
        <taxon>Pterygota</taxon>
        <taxon>Neoptera</taxon>
        <taxon>Endopterygota</taxon>
        <taxon>Lepidoptera</taxon>
        <taxon>Glossata</taxon>
        <taxon>Ditrysia</taxon>
        <taxon>Tineoidea</taxon>
        <taxon>Psychidae</taxon>
        <taxon>Oiketicinae</taxon>
        <taxon>Eumeta</taxon>
    </lineage>
</organism>
<accession>A0A4C1VEG8</accession>
<proteinExistence type="predicted"/>
<gene>
    <name evidence="1" type="ORF">EVAR_35694_1</name>
</gene>
<reference evidence="1 2" key="1">
    <citation type="journal article" date="2019" name="Commun. Biol.">
        <title>The bagworm genome reveals a unique fibroin gene that provides high tensile strength.</title>
        <authorList>
            <person name="Kono N."/>
            <person name="Nakamura H."/>
            <person name="Ohtoshi R."/>
            <person name="Tomita M."/>
            <person name="Numata K."/>
            <person name="Arakawa K."/>
        </authorList>
    </citation>
    <scope>NUCLEOTIDE SEQUENCE [LARGE SCALE GENOMIC DNA]</scope>
</reference>
<sequence length="351" mass="40125">MVYTGKIPRSIRYGWYIIPVGLPPEFRLVWIVSIDPVTWEKGFRQEDAISQALLVLCIEKQLLTCNLRLSRCPFVNLFGLDIFPDHLLSSPRSYRVGHTSPQITPSRRSEAVWSEQHPWLFITRTIEPFPCCRPIYQWEAETRTVYPFTNMTALWSENVKSRTTCHSSALSSRAELHALSSTMLLKKIVPPILLGRGRFALVQYMQPISIDEIVEIHTVCIIVFAVPPHAPRVDVIPHYYIVRPKFRADIPHAIEVRTDGLIAFEAHRHNANPAISGFYYGSFEVFVDEGLILFDIHATVGSTPWIPMAESFFGRLSILGTAAARRYSQHRVPGPTLPRYFVFQPQRAARL</sequence>
<evidence type="ECO:0000313" key="2">
    <source>
        <dbReference type="Proteomes" id="UP000299102"/>
    </source>
</evidence>
<evidence type="ECO:0000313" key="1">
    <source>
        <dbReference type="EMBL" id="GBP37261.1"/>
    </source>
</evidence>
<comment type="caution">
    <text evidence="1">The sequence shown here is derived from an EMBL/GenBank/DDBJ whole genome shotgun (WGS) entry which is preliminary data.</text>
</comment>
<dbReference type="AlphaFoldDB" id="A0A4C1VEG8"/>